<keyword evidence="4" id="KW-0378">Hydrolase</keyword>
<feature type="chain" id="PRO_5047237911" evidence="1">
    <location>
        <begin position="19"/>
        <end position="433"/>
    </location>
</feature>
<evidence type="ECO:0000259" key="3">
    <source>
        <dbReference type="Pfam" id="PF04389"/>
    </source>
</evidence>
<protein>
    <submittedName>
        <fullName evidence="4">Aminopeptidase PaaP</fullName>
    </submittedName>
</protein>
<keyword evidence="4" id="KW-0645">Protease</keyword>
<dbReference type="Pfam" id="PF02225">
    <property type="entry name" value="PA"/>
    <property type="match status" value="1"/>
</dbReference>
<dbReference type="Proteomes" id="UP001501578">
    <property type="component" value="Unassembled WGS sequence"/>
</dbReference>
<dbReference type="Pfam" id="PF04389">
    <property type="entry name" value="Peptidase_M28"/>
    <property type="match status" value="1"/>
</dbReference>
<dbReference type="RefSeq" id="WP_343953467.1">
    <property type="nucleotide sequence ID" value="NZ_BAAAHQ010000037.1"/>
</dbReference>
<comment type="caution">
    <text evidence="4">The sequence shown here is derived from an EMBL/GenBank/DDBJ whole genome shotgun (WGS) entry which is preliminary data.</text>
</comment>
<feature type="signal peptide" evidence="1">
    <location>
        <begin position="1"/>
        <end position="18"/>
    </location>
</feature>
<sequence length="433" mass="45492">MITHAMLLLALAAPSAPAVSRDLSVKVDNVLAHLQAFQAIADANGGNRAAGLPGYAASAAYVANQLRAAGYTVQLQPFSFPFYRLLSPAVLEGKKRFAGVSTLEYSGNGDVSAAPQEAGDGCEATDFAEFTAGRVAVVKRGTCTFVVKAGHAVDAGAKALVVVDDKGTFEGTLQSPQPIPVVAVGPAVGEQVAKLKRVRVATRVESEERITHNVIAQTRGTGRVVMAGAHLDSVQAGPGINDNASGSAALLELALRAAKARPGLPLRFAWWGAEELGLLGSFHYVRGLGEEEKKNIKAYLNLDMIASPNPMYGIYDGDDSDKVGYGPGPKGSAKVEKAFEDYFTRKKLPYAGIDFGGRSDYGPFVLAGIASGGLFTGANSDKSEEEARRFGGTAGEPMDRCYHQACDDVRNISEKALKISTAAFVYAVDELSS</sequence>
<feature type="domain" description="PA" evidence="2">
    <location>
        <begin position="118"/>
        <end position="191"/>
    </location>
</feature>
<proteinExistence type="predicted"/>
<evidence type="ECO:0000259" key="2">
    <source>
        <dbReference type="Pfam" id="PF02225"/>
    </source>
</evidence>
<dbReference type="Gene3D" id="3.40.630.10">
    <property type="entry name" value="Zn peptidases"/>
    <property type="match status" value="2"/>
</dbReference>
<gene>
    <name evidence="4" type="primary">paaP_2</name>
    <name evidence="4" type="ORF">GCM10009560_59870</name>
</gene>
<dbReference type="InterPro" id="IPR045175">
    <property type="entry name" value="M28_fam"/>
</dbReference>
<dbReference type="SUPFAM" id="SSF52025">
    <property type="entry name" value="PA domain"/>
    <property type="match status" value="1"/>
</dbReference>
<reference evidence="4 5" key="1">
    <citation type="journal article" date="2019" name="Int. J. Syst. Evol. Microbiol.">
        <title>The Global Catalogue of Microorganisms (GCM) 10K type strain sequencing project: providing services to taxonomists for standard genome sequencing and annotation.</title>
        <authorList>
            <consortium name="The Broad Institute Genomics Platform"/>
            <consortium name="The Broad Institute Genome Sequencing Center for Infectious Disease"/>
            <person name="Wu L."/>
            <person name="Ma J."/>
        </authorList>
    </citation>
    <scope>NUCLEOTIDE SEQUENCE [LARGE SCALE GENOMIC DNA]</scope>
    <source>
        <strain evidence="4 5">JCM 11136</strain>
    </source>
</reference>
<keyword evidence="1" id="KW-0732">Signal</keyword>
<dbReference type="InterPro" id="IPR046450">
    <property type="entry name" value="PA_dom_sf"/>
</dbReference>
<dbReference type="GO" id="GO:0004177">
    <property type="term" value="F:aminopeptidase activity"/>
    <property type="evidence" value="ECO:0007669"/>
    <property type="project" value="UniProtKB-KW"/>
</dbReference>
<dbReference type="EMBL" id="BAAAHQ010000037">
    <property type="protein sequence ID" value="GAA0945134.1"/>
    <property type="molecule type" value="Genomic_DNA"/>
</dbReference>
<evidence type="ECO:0000256" key="1">
    <source>
        <dbReference type="SAM" id="SignalP"/>
    </source>
</evidence>
<dbReference type="PANTHER" id="PTHR12147">
    <property type="entry name" value="METALLOPEPTIDASE M28 FAMILY MEMBER"/>
    <property type="match status" value="1"/>
</dbReference>
<dbReference type="SUPFAM" id="SSF53187">
    <property type="entry name" value="Zn-dependent exopeptidases"/>
    <property type="match status" value="1"/>
</dbReference>
<dbReference type="InterPro" id="IPR007484">
    <property type="entry name" value="Peptidase_M28"/>
</dbReference>
<dbReference type="InterPro" id="IPR003137">
    <property type="entry name" value="PA_domain"/>
</dbReference>
<evidence type="ECO:0000313" key="4">
    <source>
        <dbReference type="EMBL" id="GAA0945134.1"/>
    </source>
</evidence>
<dbReference type="Gene3D" id="3.50.30.30">
    <property type="match status" value="1"/>
</dbReference>
<organism evidence="4 5">
    <name type="scientific">Nonomuraea longicatena</name>
    <dbReference type="NCBI Taxonomy" id="83682"/>
    <lineage>
        <taxon>Bacteria</taxon>
        <taxon>Bacillati</taxon>
        <taxon>Actinomycetota</taxon>
        <taxon>Actinomycetes</taxon>
        <taxon>Streptosporangiales</taxon>
        <taxon>Streptosporangiaceae</taxon>
        <taxon>Nonomuraea</taxon>
    </lineage>
</organism>
<feature type="domain" description="Peptidase M28" evidence="3">
    <location>
        <begin position="213"/>
        <end position="426"/>
    </location>
</feature>
<name>A0ABN1QNM8_9ACTN</name>
<keyword evidence="5" id="KW-1185">Reference proteome</keyword>
<keyword evidence="4" id="KW-0031">Aminopeptidase</keyword>
<evidence type="ECO:0000313" key="5">
    <source>
        <dbReference type="Proteomes" id="UP001501578"/>
    </source>
</evidence>
<accession>A0ABN1QNM8</accession>
<dbReference type="PANTHER" id="PTHR12147:SF26">
    <property type="entry name" value="PEPTIDASE M28 DOMAIN-CONTAINING PROTEIN"/>
    <property type="match status" value="1"/>
</dbReference>